<dbReference type="EMBL" id="SOZI01000040">
    <property type="protein sequence ID" value="TNY21598.1"/>
    <property type="molecule type" value="Genomic_DNA"/>
</dbReference>
<feature type="compositionally biased region" description="Low complexity" evidence="1">
    <location>
        <begin position="62"/>
        <end position="77"/>
    </location>
</feature>
<sequence length="554" mass="56457">MKLLSLRALTNRGEAGGGGGVQADSGRPVGLSAPPAASNAPTGSFLVNAPFPSLQLRRQKSANARAAVRAATVHGASSPPPGYPPPSGGSDHSSCPVLQDNAIEVDGAVFDAPLTPTASAVNAFQLPNGPGLGSPHQGATTSPNSSADDDTDETLTPFSFNATRPLKFKPWTRLLSAPRLVPLRKRKSSSPSRGRPASASSSESSPTPASASASGRRIRHRLGAISEAEASTTSEPASTLTISAPTEPRTPTTTSFTELSPSSSTATYVTVPSIETSMRKPLSPSSPTTTFASGELNFSLPAAEGYPPVRPKVPVETSGVATPAAAGTVAAPDSACDDPPFHCPPPAGYYAFPEARARAERYPLDGPLEPAAPPADGSADAEGERSDADDSDGEGDDTPWWLRPAPPPRHATAGPSHVQGLAAVHFDRRVVPASAGGGGGDGSASDGSGGTWPPRGLTSRFSDWTPTVTDSSESGSRSRGAHAPAVPALAPAPSIDGATFPLPPDWGLGGTAATSARPLLLDDCAASTLSFDLARGARQRMHVERERGRRASTG</sequence>
<gene>
    <name evidence="2" type="ORF">DMC30DRAFT_194652</name>
</gene>
<feature type="compositionally biased region" description="Gly residues" evidence="1">
    <location>
        <begin position="435"/>
        <end position="450"/>
    </location>
</feature>
<feature type="compositionally biased region" description="Low complexity" evidence="1">
    <location>
        <begin position="189"/>
        <end position="215"/>
    </location>
</feature>
<protein>
    <submittedName>
        <fullName evidence="2">Uncharacterized protein</fullName>
    </submittedName>
</protein>
<feature type="compositionally biased region" description="Polar residues" evidence="1">
    <location>
        <begin position="229"/>
        <end position="242"/>
    </location>
</feature>
<dbReference type="Proteomes" id="UP000311382">
    <property type="component" value="Unassembled WGS sequence"/>
</dbReference>
<feature type="region of interest" description="Disordered" evidence="1">
    <location>
        <begin position="58"/>
        <end position="97"/>
    </location>
</feature>
<name>A0A5C5FXS9_9BASI</name>
<feature type="compositionally biased region" description="Polar residues" evidence="1">
    <location>
        <begin position="283"/>
        <end position="292"/>
    </location>
</feature>
<comment type="caution">
    <text evidence="2">The sequence shown here is derived from an EMBL/GenBank/DDBJ whole genome shotgun (WGS) entry which is preliminary data.</text>
</comment>
<feature type="region of interest" description="Disordered" evidence="1">
    <location>
        <begin position="122"/>
        <end position="158"/>
    </location>
</feature>
<feature type="region of interest" description="Disordered" evidence="1">
    <location>
        <begin position="182"/>
        <end position="293"/>
    </location>
</feature>
<feature type="region of interest" description="Disordered" evidence="1">
    <location>
        <begin position="360"/>
        <end position="416"/>
    </location>
</feature>
<evidence type="ECO:0000313" key="2">
    <source>
        <dbReference type="EMBL" id="TNY21598.1"/>
    </source>
</evidence>
<feature type="compositionally biased region" description="Low complexity" evidence="1">
    <location>
        <begin position="243"/>
        <end position="265"/>
    </location>
</feature>
<feature type="compositionally biased region" description="Polar residues" evidence="1">
    <location>
        <begin position="266"/>
        <end position="276"/>
    </location>
</feature>
<feature type="region of interest" description="Disordered" evidence="1">
    <location>
        <begin position="1"/>
        <end position="42"/>
    </location>
</feature>
<reference evidence="2 3" key="1">
    <citation type="submission" date="2019-03" db="EMBL/GenBank/DDBJ databases">
        <title>Rhodosporidium diobovatum UCD-FST 08-225 genome sequencing, assembly, and annotation.</title>
        <authorList>
            <person name="Fakankun I.U."/>
            <person name="Fristensky B."/>
            <person name="Levin D.B."/>
        </authorList>
    </citation>
    <scope>NUCLEOTIDE SEQUENCE [LARGE SCALE GENOMIC DNA]</scope>
    <source>
        <strain evidence="2 3">UCD-FST 08-225</strain>
    </source>
</reference>
<keyword evidence="3" id="KW-1185">Reference proteome</keyword>
<proteinExistence type="predicted"/>
<accession>A0A5C5FXS9</accession>
<feature type="compositionally biased region" description="Low complexity" evidence="1">
    <location>
        <begin position="481"/>
        <end position="490"/>
    </location>
</feature>
<feature type="compositionally biased region" description="Pro residues" evidence="1">
    <location>
        <begin position="78"/>
        <end position="87"/>
    </location>
</feature>
<dbReference type="AlphaFoldDB" id="A0A5C5FXS9"/>
<feature type="compositionally biased region" description="Polar residues" evidence="1">
    <location>
        <begin position="459"/>
        <end position="477"/>
    </location>
</feature>
<organism evidence="2 3">
    <name type="scientific">Rhodotorula diobovata</name>
    <dbReference type="NCBI Taxonomy" id="5288"/>
    <lineage>
        <taxon>Eukaryota</taxon>
        <taxon>Fungi</taxon>
        <taxon>Dikarya</taxon>
        <taxon>Basidiomycota</taxon>
        <taxon>Pucciniomycotina</taxon>
        <taxon>Microbotryomycetes</taxon>
        <taxon>Sporidiobolales</taxon>
        <taxon>Sporidiobolaceae</taxon>
        <taxon>Rhodotorula</taxon>
    </lineage>
</organism>
<feature type="region of interest" description="Disordered" evidence="1">
    <location>
        <begin position="431"/>
        <end position="490"/>
    </location>
</feature>
<feature type="compositionally biased region" description="Polar residues" evidence="1">
    <location>
        <begin position="137"/>
        <end position="146"/>
    </location>
</feature>
<evidence type="ECO:0000256" key="1">
    <source>
        <dbReference type="SAM" id="MobiDB-lite"/>
    </source>
</evidence>
<evidence type="ECO:0000313" key="3">
    <source>
        <dbReference type="Proteomes" id="UP000311382"/>
    </source>
</evidence>